<comment type="catalytic activity">
    <reaction evidence="4">
        <text>UTP + H2O = UMP + diphosphate + H(+)</text>
        <dbReference type="Rhea" id="RHEA:29395"/>
        <dbReference type="ChEBI" id="CHEBI:15377"/>
        <dbReference type="ChEBI" id="CHEBI:15378"/>
        <dbReference type="ChEBI" id="CHEBI:33019"/>
        <dbReference type="ChEBI" id="CHEBI:46398"/>
        <dbReference type="ChEBI" id="CHEBI:57865"/>
        <dbReference type="EC" id="3.6.1.9"/>
    </reaction>
</comment>
<dbReference type="Pfam" id="PF02545">
    <property type="entry name" value="Maf"/>
    <property type="match status" value="1"/>
</dbReference>
<comment type="cofactor">
    <cofactor evidence="1 4">
        <name>a divalent metal cation</name>
        <dbReference type="ChEBI" id="CHEBI:60240"/>
    </cofactor>
</comment>
<dbReference type="Proteomes" id="UP000501130">
    <property type="component" value="Chromosome"/>
</dbReference>
<feature type="site" description="Important for substrate specificity" evidence="4">
    <location>
        <position position="92"/>
    </location>
</feature>
<dbReference type="NCBIfam" id="TIGR00172">
    <property type="entry name" value="maf"/>
    <property type="match status" value="1"/>
</dbReference>
<keyword evidence="4" id="KW-0963">Cytoplasm</keyword>
<protein>
    <recommendedName>
        <fullName evidence="4">dTTP/UTP pyrophosphatase</fullName>
        <shortName evidence="4">dTTPase/UTPase</shortName>
        <ecNumber evidence="4">3.6.1.9</ecNumber>
    </recommendedName>
    <alternativeName>
        <fullName evidence="4">Nucleoside triphosphate pyrophosphatase</fullName>
    </alternativeName>
    <alternativeName>
        <fullName evidence="4">Nucleotide pyrophosphatase</fullName>
        <shortName evidence="4">Nucleotide PPase</shortName>
    </alternativeName>
</protein>
<dbReference type="InterPro" id="IPR003697">
    <property type="entry name" value="Maf-like"/>
</dbReference>
<evidence type="ECO:0000256" key="1">
    <source>
        <dbReference type="ARBA" id="ARBA00001968"/>
    </source>
</evidence>
<keyword evidence="3 4" id="KW-0546">Nucleotide metabolism</keyword>
<dbReference type="Gene3D" id="3.90.950.10">
    <property type="match status" value="1"/>
</dbReference>
<organism evidence="5 6">
    <name type="scientific">Limnobacter profundi</name>
    <dbReference type="NCBI Taxonomy" id="2732163"/>
    <lineage>
        <taxon>Bacteria</taxon>
        <taxon>Pseudomonadati</taxon>
        <taxon>Pseudomonadota</taxon>
        <taxon>Betaproteobacteria</taxon>
        <taxon>Burkholderiales</taxon>
        <taxon>Burkholderiaceae</taxon>
        <taxon>Limnobacter</taxon>
    </lineage>
</organism>
<dbReference type="HAMAP" id="MF_00528">
    <property type="entry name" value="Maf"/>
    <property type="match status" value="1"/>
</dbReference>
<evidence type="ECO:0000313" key="5">
    <source>
        <dbReference type="EMBL" id="QJR28690.1"/>
    </source>
</evidence>
<dbReference type="EC" id="3.6.1.9" evidence="4"/>
<evidence type="ECO:0000256" key="3">
    <source>
        <dbReference type="ARBA" id="ARBA00023080"/>
    </source>
</evidence>
<reference evidence="5 6" key="1">
    <citation type="submission" date="2020-05" db="EMBL/GenBank/DDBJ databases">
        <title>Compete genome of Limnobacter sp. SAORIC-580.</title>
        <authorList>
            <person name="Song J."/>
            <person name="Cho J.-C."/>
        </authorList>
    </citation>
    <scope>NUCLEOTIDE SEQUENCE [LARGE SCALE GENOMIC DNA]</scope>
    <source>
        <strain evidence="5 6">SAORIC-580</strain>
    </source>
</reference>
<evidence type="ECO:0000256" key="4">
    <source>
        <dbReference type="HAMAP-Rule" id="MF_00528"/>
    </source>
</evidence>
<gene>
    <name evidence="5" type="primary">maf</name>
    <name evidence="5" type="ORF">HKT17_02680</name>
</gene>
<dbReference type="PANTHER" id="PTHR43213">
    <property type="entry name" value="BIFUNCTIONAL DTTP/UTP PYROPHOSPHATASE/METHYLTRANSFERASE PROTEIN-RELATED"/>
    <property type="match status" value="1"/>
</dbReference>
<accession>A0ABX6N2T4</accession>
<proteinExistence type="inferred from homology"/>
<comment type="caution">
    <text evidence="4">Lacks conserved residue(s) required for the propagation of feature annotation.</text>
</comment>
<keyword evidence="6" id="KW-1185">Reference proteome</keyword>
<comment type="subcellular location">
    <subcellularLocation>
        <location evidence="4">Cytoplasm</location>
    </subcellularLocation>
</comment>
<dbReference type="EMBL" id="CP053084">
    <property type="protein sequence ID" value="QJR28690.1"/>
    <property type="molecule type" value="Genomic_DNA"/>
</dbReference>
<feature type="site" description="Important for substrate specificity" evidence="4">
    <location>
        <position position="24"/>
    </location>
</feature>
<comment type="function">
    <text evidence="4">Nucleoside triphosphate pyrophosphatase that hydrolyzes dTTP and UTP. May have a dual role in cell division arrest and in preventing the incorporation of modified nucleotides into cellular nucleic acids.</text>
</comment>
<name>A0ABX6N2T4_9BURK</name>
<dbReference type="CDD" id="cd00555">
    <property type="entry name" value="Maf"/>
    <property type="match status" value="1"/>
</dbReference>
<feature type="active site" description="Proton acceptor" evidence="4">
    <location>
        <position position="91"/>
    </location>
</feature>
<sequence>MNTPVLPEHSGLPGQVWLASRSPRRLELLQTLGLQVQVFLAQSSPEAEALEAPFEHEDPLLYVQRVTQLKLNAALEAMRAQQFSGLVLAADTTVALNGNILGKPENAAQAFQMLQSLSNTIHEVHTAVAGAWLSNHGRTLAAQNTVQTSHVEFAPLPETFIHAYIASGEPFDKAGAYGIQGIAGQYVRHISGSHSGIMGLPLFETSELIRHIQTVAQATKRID</sequence>
<evidence type="ECO:0000256" key="2">
    <source>
        <dbReference type="ARBA" id="ARBA00022801"/>
    </source>
</evidence>
<dbReference type="PIRSF" id="PIRSF006305">
    <property type="entry name" value="Maf"/>
    <property type="match status" value="1"/>
</dbReference>
<dbReference type="PANTHER" id="PTHR43213:SF5">
    <property type="entry name" value="BIFUNCTIONAL DTTP_UTP PYROPHOSPHATASE_METHYLTRANSFERASE PROTEIN-RELATED"/>
    <property type="match status" value="1"/>
</dbReference>
<feature type="site" description="Important for substrate specificity" evidence="4">
    <location>
        <position position="180"/>
    </location>
</feature>
<dbReference type="SUPFAM" id="SSF52972">
    <property type="entry name" value="ITPase-like"/>
    <property type="match status" value="1"/>
</dbReference>
<dbReference type="InterPro" id="IPR029001">
    <property type="entry name" value="ITPase-like_fam"/>
</dbReference>
<evidence type="ECO:0000313" key="6">
    <source>
        <dbReference type="Proteomes" id="UP000501130"/>
    </source>
</evidence>
<comment type="catalytic activity">
    <reaction evidence="4">
        <text>dTTP + H2O = dTMP + diphosphate + H(+)</text>
        <dbReference type="Rhea" id="RHEA:28534"/>
        <dbReference type="ChEBI" id="CHEBI:15377"/>
        <dbReference type="ChEBI" id="CHEBI:15378"/>
        <dbReference type="ChEBI" id="CHEBI:33019"/>
        <dbReference type="ChEBI" id="CHEBI:37568"/>
        <dbReference type="ChEBI" id="CHEBI:63528"/>
        <dbReference type="EC" id="3.6.1.9"/>
    </reaction>
</comment>
<comment type="similarity">
    <text evidence="4">Belongs to the Maf family. YhdE subfamily.</text>
</comment>
<dbReference type="RefSeq" id="WP_171097629.1">
    <property type="nucleotide sequence ID" value="NZ_CP053084.1"/>
</dbReference>
<keyword evidence="2 4" id="KW-0378">Hydrolase</keyword>